<dbReference type="Gene3D" id="3.40.630.40">
    <property type="entry name" value="Zn-dependent exopeptidases"/>
    <property type="match status" value="1"/>
</dbReference>
<protein>
    <submittedName>
        <fullName evidence="3">N-acetylmuramoyl-L-alanine amidase</fullName>
    </submittedName>
</protein>
<dbReference type="InterPro" id="IPR007730">
    <property type="entry name" value="SPOR-like_dom"/>
</dbReference>
<dbReference type="PROSITE" id="PS51724">
    <property type="entry name" value="SPOR"/>
    <property type="match status" value="1"/>
</dbReference>
<dbReference type="OrthoDB" id="9763643at2"/>
<name>A0A5R9F7F5_9BACL</name>
<comment type="caution">
    <text evidence="3">The sequence shown here is derived from an EMBL/GenBank/DDBJ whole genome shotgun (WGS) entry which is preliminary data.</text>
</comment>
<dbReference type="PANTHER" id="PTHR30404">
    <property type="entry name" value="N-ACETYLMURAMOYL-L-ALANINE AMIDASE"/>
    <property type="match status" value="1"/>
</dbReference>
<gene>
    <name evidence="3" type="ORF">FCL54_06535</name>
</gene>
<feature type="domain" description="SPOR" evidence="2">
    <location>
        <begin position="197"/>
        <end position="235"/>
    </location>
</feature>
<organism evidence="3 4">
    <name type="scientific">Exobacillus caeni</name>
    <dbReference type="NCBI Taxonomy" id="2574798"/>
    <lineage>
        <taxon>Bacteria</taxon>
        <taxon>Bacillati</taxon>
        <taxon>Bacillota</taxon>
        <taxon>Bacilli</taxon>
        <taxon>Bacillales</taxon>
        <taxon>Guptibacillaceae</taxon>
        <taxon>Exobacillus</taxon>
    </lineage>
</organism>
<dbReference type="AlphaFoldDB" id="A0A5R9F7F5"/>
<reference evidence="3 4" key="1">
    <citation type="submission" date="2019-04" db="EMBL/GenBank/DDBJ databases">
        <title>Bacillus caeni sp. nov., a bacterium isolated from mangrove sediment.</title>
        <authorList>
            <person name="Huang H."/>
            <person name="Mo K."/>
            <person name="Hu Y."/>
        </authorList>
    </citation>
    <scope>NUCLEOTIDE SEQUENCE [LARGE SCALE GENOMIC DNA]</scope>
    <source>
        <strain evidence="3 4">HB172195</strain>
    </source>
</reference>
<dbReference type="InterPro" id="IPR036680">
    <property type="entry name" value="SPOR-like_sf"/>
</dbReference>
<dbReference type="SUPFAM" id="SSF53187">
    <property type="entry name" value="Zn-dependent exopeptidases"/>
    <property type="match status" value="1"/>
</dbReference>
<keyword evidence="4" id="KW-1185">Reference proteome</keyword>
<dbReference type="GO" id="GO:0042834">
    <property type="term" value="F:peptidoglycan binding"/>
    <property type="evidence" value="ECO:0007669"/>
    <property type="project" value="InterPro"/>
</dbReference>
<dbReference type="Proteomes" id="UP000308230">
    <property type="component" value="Unassembled WGS sequence"/>
</dbReference>
<dbReference type="Gene3D" id="3.30.70.1070">
    <property type="entry name" value="Sporulation related repeat"/>
    <property type="match status" value="1"/>
</dbReference>
<sequence>MWITEKGRRRLEMLVIDAGHGGIDPGAVVNGIWEKDWTLEVSLYQHERFKELGIPVLLTRDRDQALSPEARAAKVRQSGARFCISNHYNSGGGSGCETIHSIHSDGKLAKSIGRSLNVEGMPLRRVFSKKGTSGDDYYYMHRKTGKVETIIVEYGFLDSNRDRKKLKSFSDRMRFAEAVVQVMCTTLGFPYTSKAKGLATDLYYVQIGAFKNQQNASALLKELNKKGYQAIIKKG</sequence>
<dbReference type="GO" id="GO:0008745">
    <property type="term" value="F:N-acetylmuramoyl-L-alanine amidase activity"/>
    <property type="evidence" value="ECO:0007669"/>
    <property type="project" value="InterPro"/>
</dbReference>
<dbReference type="GO" id="GO:0030288">
    <property type="term" value="C:outer membrane-bounded periplasmic space"/>
    <property type="evidence" value="ECO:0007669"/>
    <property type="project" value="TreeGrafter"/>
</dbReference>
<dbReference type="CDD" id="cd02696">
    <property type="entry name" value="MurNAc-LAA"/>
    <property type="match status" value="1"/>
</dbReference>
<dbReference type="SUPFAM" id="SSF110997">
    <property type="entry name" value="Sporulation related repeat"/>
    <property type="match status" value="1"/>
</dbReference>
<dbReference type="Pfam" id="PF01520">
    <property type="entry name" value="Amidase_3"/>
    <property type="match status" value="1"/>
</dbReference>
<accession>A0A5R9F7F5</accession>
<proteinExistence type="predicted"/>
<dbReference type="SMART" id="SM00646">
    <property type="entry name" value="Ami_3"/>
    <property type="match status" value="1"/>
</dbReference>
<evidence type="ECO:0000256" key="1">
    <source>
        <dbReference type="ARBA" id="ARBA00022801"/>
    </source>
</evidence>
<dbReference type="PANTHER" id="PTHR30404:SF0">
    <property type="entry name" value="N-ACETYLMURAMOYL-L-ALANINE AMIDASE AMIC"/>
    <property type="match status" value="1"/>
</dbReference>
<dbReference type="Pfam" id="PF05036">
    <property type="entry name" value="SPOR"/>
    <property type="match status" value="1"/>
</dbReference>
<evidence type="ECO:0000313" key="4">
    <source>
        <dbReference type="Proteomes" id="UP000308230"/>
    </source>
</evidence>
<evidence type="ECO:0000259" key="2">
    <source>
        <dbReference type="PROSITE" id="PS51724"/>
    </source>
</evidence>
<dbReference type="GO" id="GO:0009253">
    <property type="term" value="P:peptidoglycan catabolic process"/>
    <property type="evidence" value="ECO:0007669"/>
    <property type="project" value="InterPro"/>
</dbReference>
<evidence type="ECO:0000313" key="3">
    <source>
        <dbReference type="EMBL" id="TLS38190.1"/>
    </source>
</evidence>
<dbReference type="EMBL" id="SWLG01000004">
    <property type="protein sequence ID" value="TLS38190.1"/>
    <property type="molecule type" value="Genomic_DNA"/>
</dbReference>
<dbReference type="InterPro" id="IPR050695">
    <property type="entry name" value="N-acetylmuramoyl_amidase_3"/>
</dbReference>
<keyword evidence="1" id="KW-0378">Hydrolase</keyword>
<dbReference type="InterPro" id="IPR002508">
    <property type="entry name" value="MurNAc-LAA_cat"/>
</dbReference>